<evidence type="ECO:0000256" key="3">
    <source>
        <dbReference type="ARBA" id="ARBA00022741"/>
    </source>
</evidence>
<organism evidence="7 8">
    <name type="scientific">Plasmodiophora brassicae</name>
    <name type="common">Clubroot disease agent</name>
    <dbReference type="NCBI Taxonomy" id="37360"/>
    <lineage>
        <taxon>Eukaryota</taxon>
        <taxon>Sar</taxon>
        <taxon>Rhizaria</taxon>
        <taxon>Endomyxa</taxon>
        <taxon>Phytomyxea</taxon>
        <taxon>Plasmodiophorida</taxon>
        <taxon>Plasmodiophoridae</taxon>
        <taxon>Plasmodiophora</taxon>
    </lineage>
</organism>
<keyword evidence="3" id="KW-0547">Nucleotide-binding</keyword>
<geneLocation type="mitochondrion" evidence="7"/>
<keyword evidence="1" id="KW-0723">Serine/threonine-protein kinase</keyword>
<evidence type="ECO:0000256" key="1">
    <source>
        <dbReference type="ARBA" id="ARBA00022527"/>
    </source>
</evidence>
<dbReference type="SUPFAM" id="SSF56112">
    <property type="entry name" value="Protein kinase-like (PK-like)"/>
    <property type="match status" value="1"/>
</dbReference>
<dbReference type="GO" id="GO:0005524">
    <property type="term" value="F:ATP binding"/>
    <property type="evidence" value="ECO:0007669"/>
    <property type="project" value="UniProtKB-KW"/>
</dbReference>
<dbReference type="FunFam" id="1.10.510.10:FF:000571">
    <property type="entry name" value="Maternal embryonic leucine zipper kinase"/>
    <property type="match status" value="1"/>
</dbReference>
<keyword evidence="4" id="KW-0418">Kinase</keyword>
<evidence type="ECO:0000313" key="7">
    <source>
        <dbReference type="EMBL" id="SPQ98400.1"/>
    </source>
</evidence>
<name>A0A3P3YEL7_PLABS</name>
<dbReference type="PANTHER" id="PTHR24345:SF91">
    <property type="entry name" value="SERINE_THREONINE-PROTEIN KINASE PLK4"/>
    <property type="match status" value="1"/>
</dbReference>
<keyword evidence="7" id="KW-0496">Mitochondrion</keyword>
<reference evidence="7 8" key="1">
    <citation type="submission" date="2018-03" db="EMBL/GenBank/DDBJ databases">
        <authorList>
            <person name="Fogelqvist J."/>
        </authorList>
    </citation>
    <scope>NUCLEOTIDE SEQUENCE [LARGE SCALE GENOMIC DNA]</scope>
</reference>
<dbReference type="InterPro" id="IPR011009">
    <property type="entry name" value="Kinase-like_dom_sf"/>
</dbReference>
<dbReference type="PANTHER" id="PTHR24345">
    <property type="entry name" value="SERINE/THREONINE-PROTEIN KINASE PLK"/>
    <property type="match status" value="1"/>
</dbReference>
<evidence type="ECO:0000313" key="8">
    <source>
        <dbReference type="Proteomes" id="UP000290189"/>
    </source>
</evidence>
<evidence type="ECO:0000256" key="4">
    <source>
        <dbReference type="ARBA" id="ARBA00022777"/>
    </source>
</evidence>
<evidence type="ECO:0000259" key="6">
    <source>
        <dbReference type="PROSITE" id="PS50011"/>
    </source>
</evidence>
<feature type="domain" description="Protein kinase" evidence="6">
    <location>
        <begin position="145"/>
        <end position="415"/>
    </location>
</feature>
<protein>
    <recommendedName>
        <fullName evidence="6">Protein kinase domain-containing protein</fullName>
    </recommendedName>
</protein>
<accession>A0A3P3YEL7</accession>
<sequence length="428" mass="47746">MAMGGPDDADEGDAPVAMLVRRWNELRERCTSEIVSGRADRHMLRGLQVKLDALDREIASYQRQEGPVDPYWVEMRTNKVLCDLREAVENARFLLESVPAAADAAEPGSASDLVDDDSPFILFESPNDDEVKATTPTAADPGQRYKCVRTVRSTLQGKLVFGIDRSTGDHVALKLSAKSAVLRQESLKGDKVLEDPINEMHLLEQLGDPGHPHVVRLIESLEDDEHYWMVLEFASRGELFDVISESGRLDENTAAKYFLQLAKALEYIHSHNVCHLDLSLENILLDDHGDLKLTDFGLARSFDAVRPFPPCPVTKPGKIGYMSPEIFAGQAFYGPQADIYSAGVILFVMLFGCPPYELPTLADRRFRLLYCGEIRELLRKWQMSSSPLALDLLSGLLCAAEDRLTLRDVLQHPWLSQDSITPCITPVP</sequence>
<dbReference type="Proteomes" id="UP000290189">
    <property type="component" value="Unassembled WGS sequence"/>
</dbReference>
<evidence type="ECO:0000256" key="5">
    <source>
        <dbReference type="ARBA" id="ARBA00022840"/>
    </source>
</evidence>
<dbReference type="PROSITE" id="PS50011">
    <property type="entry name" value="PROTEIN_KINASE_DOM"/>
    <property type="match status" value="1"/>
</dbReference>
<dbReference type="AlphaFoldDB" id="A0A3P3YEL7"/>
<dbReference type="Gene3D" id="1.10.510.10">
    <property type="entry name" value="Transferase(Phosphotransferase) domain 1"/>
    <property type="match status" value="1"/>
</dbReference>
<dbReference type="InterPro" id="IPR008266">
    <property type="entry name" value="Tyr_kinase_AS"/>
</dbReference>
<dbReference type="Pfam" id="PF00069">
    <property type="entry name" value="Pkinase"/>
    <property type="match status" value="1"/>
</dbReference>
<keyword evidence="2" id="KW-0808">Transferase</keyword>
<dbReference type="InterPro" id="IPR000719">
    <property type="entry name" value="Prot_kinase_dom"/>
</dbReference>
<dbReference type="EMBL" id="OVEO01000009">
    <property type="protein sequence ID" value="SPQ98400.1"/>
    <property type="molecule type" value="Genomic_DNA"/>
</dbReference>
<dbReference type="PROSITE" id="PS00109">
    <property type="entry name" value="PROTEIN_KINASE_TYR"/>
    <property type="match status" value="1"/>
</dbReference>
<proteinExistence type="predicted"/>
<dbReference type="GO" id="GO:0004674">
    <property type="term" value="F:protein serine/threonine kinase activity"/>
    <property type="evidence" value="ECO:0007669"/>
    <property type="project" value="UniProtKB-KW"/>
</dbReference>
<keyword evidence="5" id="KW-0067">ATP-binding</keyword>
<gene>
    <name evidence="7" type="ORF">PLBR_LOCUS5615</name>
</gene>
<dbReference type="GO" id="GO:0005634">
    <property type="term" value="C:nucleus"/>
    <property type="evidence" value="ECO:0007669"/>
    <property type="project" value="TreeGrafter"/>
</dbReference>
<evidence type="ECO:0000256" key="2">
    <source>
        <dbReference type="ARBA" id="ARBA00022679"/>
    </source>
</evidence>